<feature type="transmembrane region" description="Helical" evidence="1">
    <location>
        <begin position="295"/>
        <end position="314"/>
    </location>
</feature>
<organism evidence="3 4">
    <name type="scientific">Anaerobaca lacustris</name>
    <dbReference type="NCBI Taxonomy" id="3044600"/>
    <lineage>
        <taxon>Bacteria</taxon>
        <taxon>Pseudomonadati</taxon>
        <taxon>Planctomycetota</taxon>
        <taxon>Phycisphaerae</taxon>
        <taxon>Sedimentisphaerales</taxon>
        <taxon>Anaerobacaceae</taxon>
        <taxon>Anaerobaca</taxon>
    </lineage>
</organism>
<dbReference type="RefSeq" id="WP_349242983.1">
    <property type="nucleotide sequence ID" value="NZ_JASCXX010000001.1"/>
</dbReference>
<comment type="caution">
    <text evidence="3">The sequence shown here is derived from an EMBL/GenBank/DDBJ whole genome shotgun (WGS) entry which is preliminary data.</text>
</comment>
<keyword evidence="1" id="KW-0472">Membrane</keyword>
<feature type="transmembrane region" description="Helical" evidence="1">
    <location>
        <begin position="203"/>
        <end position="224"/>
    </location>
</feature>
<sequence>MHSVEHEQHEQRAVDSPIGASVAFGSLLAVLSGLAAAWFATGSTGLLAHPSRRTCTLIALGVALLAPGLGTRRRGVRALLTPLVAGAAIAMVALPLPAANVLAAAFVLAFLAWASAGANRDSLRAAATATALFGLYVFSRTAIPSIWQLADALGRAFGALPGAIASQPLHVGATFAGVDHLLLTTVFWGLYLAHTRPPRTARAVYGFIAVLVGHIVYLLAVSYVPDLLVAIPESAGQNTGWLAPLAHGALPWNAPLLACAIHLTVIGAMLRWSAWSPAAVGAPAERPARLAWTRLTLASAALAMAILLPIVTVLDTRALSAEGKKIVFYEKGFLNWLKPTHGSYGRLSSGMYGMLPEFVESLGAESLISPDLSEADLADADALVLIFPHEPWAEGQLDRIHQFVRRGGSLLLLSEHTAGDAEGNNRFNDVLSPTSMRVRFDSATFAVGGWLHSYEPLAHPTTTGIADDRNEFGVVIGASVRAQWPARPLLVGRWGWNDAGDEASARALMGNGRYDPGEKLGDLVLAAEQPLGKGRVIAFGDTSGFSNAINVSSHVFTSRLLAYLVGARDAHPVWRQLVGTLIVLLLAAMLCLRPSLGKTALVAVGLAASLAVCVQAASAAAKPLPDGRRATPNNLAYIDASHLEAYSGESWRPDGVGGLALTLMRSGYLTLSLGELTAERLERAGLLVSIAPTRAFSPAERRTIVDFVNAGGTFVITVGQDRMGPSLPLLRELGFEPEQADAPEPAPLGHFKSPYLESADRRVYVRFHAAWSVRLSDPNARVIAYGRDNQPVIVLRRIGQGKAVLVGDTGFAMNKNLEREGGEPFEGLRENADFWRWLLTVLREEPMWLPEAVREQPAGAEVAP</sequence>
<keyword evidence="1" id="KW-1133">Transmembrane helix</keyword>
<evidence type="ECO:0000313" key="3">
    <source>
        <dbReference type="EMBL" id="MDI6447572.1"/>
    </source>
</evidence>
<dbReference type="SUPFAM" id="SSF52317">
    <property type="entry name" value="Class I glutamine amidotransferase-like"/>
    <property type="match status" value="2"/>
</dbReference>
<feature type="transmembrane region" description="Helical" evidence="1">
    <location>
        <begin position="20"/>
        <end position="42"/>
    </location>
</feature>
<dbReference type="Gene3D" id="3.40.50.880">
    <property type="match status" value="2"/>
</dbReference>
<name>A0AAW6TQU2_9BACT</name>
<keyword evidence="4" id="KW-1185">Reference proteome</keyword>
<gene>
    <name evidence="3" type="ORF">QJ522_00835</name>
</gene>
<dbReference type="EMBL" id="JASCXX010000001">
    <property type="protein sequence ID" value="MDI6447572.1"/>
    <property type="molecule type" value="Genomic_DNA"/>
</dbReference>
<dbReference type="Proteomes" id="UP001431776">
    <property type="component" value="Unassembled WGS sequence"/>
</dbReference>
<dbReference type="InterPro" id="IPR029062">
    <property type="entry name" value="Class_I_gatase-like"/>
</dbReference>
<feature type="transmembrane region" description="Helical" evidence="1">
    <location>
        <begin position="54"/>
        <end position="71"/>
    </location>
</feature>
<evidence type="ECO:0000313" key="4">
    <source>
        <dbReference type="Proteomes" id="UP001431776"/>
    </source>
</evidence>
<evidence type="ECO:0000259" key="2">
    <source>
        <dbReference type="Pfam" id="PF14258"/>
    </source>
</evidence>
<dbReference type="InterPro" id="IPR025646">
    <property type="entry name" value="DUF4350"/>
</dbReference>
<dbReference type="AlphaFoldDB" id="A0AAW6TQU2"/>
<feature type="transmembrane region" description="Helical" evidence="1">
    <location>
        <begin position="83"/>
        <end position="113"/>
    </location>
</feature>
<feature type="transmembrane region" description="Helical" evidence="1">
    <location>
        <begin position="125"/>
        <end position="149"/>
    </location>
</feature>
<feature type="domain" description="DUF4350" evidence="2">
    <location>
        <begin position="652"/>
        <end position="822"/>
    </location>
</feature>
<feature type="transmembrane region" description="Helical" evidence="1">
    <location>
        <begin position="169"/>
        <end position="191"/>
    </location>
</feature>
<feature type="domain" description="DUF4350" evidence="2">
    <location>
        <begin position="359"/>
        <end position="548"/>
    </location>
</feature>
<feature type="transmembrane region" description="Helical" evidence="1">
    <location>
        <begin position="254"/>
        <end position="274"/>
    </location>
</feature>
<accession>A0AAW6TQU2</accession>
<keyword evidence="1" id="KW-0812">Transmembrane</keyword>
<protein>
    <recommendedName>
        <fullName evidence="2">DUF4350 domain-containing protein</fullName>
    </recommendedName>
</protein>
<evidence type="ECO:0000256" key="1">
    <source>
        <dbReference type="SAM" id="Phobius"/>
    </source>
</evidence>
<reference evidence="3" key="1">
    <citation type="submission" date="2023-05" db="EMBL/GenBank/DDBJ databases">
        <title>Anaerotaeda fermentans gen. nov., sp. nov., a novel anaerobic planctomycete of the new family within the order Sedimentisphaerales isolated from Taman Peninsula, Russia.</title>
        <authorList>
            <person name="Khomyakova M.A."/>
            <person name="Merkel A.Y."/>
            <person name="Slobodkin A.I."/>
        </authorList>
    </citation>
    <scope>NUCLEOTIDE SEQUENCE</scope>
    <source>
        <strain evidence="3">M17dextr</strain>
    </source>
</reference>
<dbReference type="Pfam" id="PF14258">
    <property type="entry name" value="DUF4350"/>
    <property type="match status" value="2"/>
</dbReference>
<proteinExistence type="predicted"/>